<feature type="compositionally biased region" description="Basic and acidic residues" evidence="2">
    <location>
        <begin position="261"/>
        <end position="275"/>
    </location>
</feature>
<reference evidence="6" key="1">
    <citation type="submission" date="2025-08" db="UniProtKB">
        <authorList>
            <consortium name="Ensembl"/>
        </authorList>
    </citation>
    <scope>IDENTIFICATION</scope>
</reference>
<dbReference type="GO" id="GO:0030866">
    <property type="term" value="P:cortical actin cytoskeleton organization"/>
    <property type="evidence" value="ECO:0007669"/>
    <property type="project" value="TreeGrafter"/>
</dbReference>
<feature type="domain" description="DAD" evidence="3">
    <location>
        <begin position="955"/>
        <end position="987"/>
    </location>
</feature>
<dbReference type="Proteomes" id="UP000472262">
    <property type="component" value="Unassembled WGS sequence"/>
</dbReference>
<dbReference type="SUPFAM" id="SSF48371">
    <property type="entry name" value="ARM repeat"/>
    <property type="match status" value="1"/>
</dbReference>
<dbReference type="GO" id="GO:0051015">
    <property type="term" value="F:actin filament binding"/>
    <property type="evidence" value="ECO:0007669"/>
    <property type="project" value="TreeGrafter"/>
</dbReference>
<dbReference type="Gene3D" id="1.20.58.2220">
    <property type="entry name" value="Formin, FH2 domain"/>
    <property type="match status" value="1"/>
</dbReference>
<feature type="compositionally biased region" description="Low complexity" evidence="2">
    <location>
        <begin position="462"/>
        <end position="473"/>
    </location>
</feature>
<feature type="compositionally biased region" description="Acidic residues" evidence="2">
    <location>
        <begin position="344"/>
        <end position="354"/>
    </location>
</feature>
<dbReference type="GO" id="GO:0005737">
    <property type="term" value="C:cytoplasm"/>
    <property type="evidence" value="ECO:0007669"/>
    <property type="project" value="TreeGrafter"/>
</dbReference>
<keyword evidence="1" id="KW-0009">Actin-binding</keyword>
<feature type="region of interest" description="Disordered" evidence="2">
    <location>
        <begin position="967"/>
        <end position="988"/>
    </location>
</feature>
<dbReference type="Pfam" id="PF02181">
    <property type="entry name" value="FH2"/>
    <property type="match status" value="1"/>
</dbReference>
<accession>A0A672JUC4</accession>
<dbReference type="PANTHER" id="PTHR45920:SF3">
    <property type="entry name" value="FH1_FH2 DOMAIN-CONTAINING PROTEIN 3"/>
    <property type="match status" value="1"/>
</dbReference>
<feature type="region of interest" description="Disordered" evidence="2">
    <location>
        <begin position="447"/>
        <end position="486"/>
    </location>
</feature>
<dbReference type="InterPro" id="IPR015425">
    <property type="entry name" value="FH2_Formin"/>
</dbReference>
<dbReference type="PANTHER" id="PTHR45920">
    <property type="entry name" value="FORMIN HOMOLOGY 2 DOMAIN CONTAINING, ISOFORM I"/>
    <property type="match status" value="1"/>
</dbReference>
<feature type="region of interest" description="Disordered" evidence="2">
    <location>
        <begin position="338"/>
        <end position="433"/>
    </location>
</feature>
<reference evidence="6" key="2">
    <citation type="submission" date="2025-09" db="UniProtKB">
        <authorList>
            <consortium name="Ensembl"/>
        </authorList>
    </citation>
    <scope>IDENTIFICATION</scope>
</reference>
<feature type="compositionally biased region" description="Acidic residues" evidence="2">
    <location>
        <begin position="237"/>
        <end position="256"/>
    </location>
</feature>
<dbReference type="GO" id="GO:0005856">
    <property type="term" value="C:cytoskeleton"/>
    <property type="evidence" value="ECO:0007669"/>
    <property type="project" value="TreeGrafter"/>
</dbReference>
<dbReference type="SMART" id="SM00498">
    <property type="entry name" value="FH2"/>
    <property type="match status" value="1"/>
</dbReference>
<dbReference type="Pfam" id="PF24959">
    <property type="entry name" value="FH3_FHOD1-3"/>
    <property type="match status" value="1"/>
</dbReference>
<evidence type="ECO:0000256" key="1">
    <source>
        <dbReference type="ARBA" id="ARBA00023203"/>
    </source>
</evidence>
<feature type="domain" description="FH2" evidence="5">
    <location>
        <begin position="538"/>
        <end position="932"/>
    </location>
</feature>
<organism evidence="6 7">
    <name type="scientific">Sinocyclocheilus grahami</name>
    <name type="common">Dianchi golden-line fish</name>
    <name type="synonym">Barbus grahami</name>
    <dbReference type="NCBI Taxonomy" id="75366"/>
    <lineage>
        <taxon>Eukaryota</taxon>
        <taxon>Metazoa</taxon>
        <taxon>Chordata</taxon>
        <taxon>Craniata</taxon>
        <taxon>Vertebrata</taxon>
        <taxon>Euteleostomi</taxon>
        <taxon>Actinopterygii</taxon>
        <taxon>Neopterygii</taxon>
        <taxon>Teleostei</taxon>
        <taxon>Ostariophysi</taxon>
        <taxon>Cypriniformes</taxon>
        <taxon>Cyprinidae</taxon>
        <taxon>Cyprininae</taxon>
        <taxon>Sinocyclocheilus</taxon>
    </lineage>
</organism>
<dbReference type="PROSITE" id="PS51444">
    <property type="entry name" value="FH2"/>
    <property type="match status" value="1"/>
</dbReference>
<evidence type="ECO:0000259" key="3">
    <source>
        <dbReference type="PROSITE" id="PS51231"/>
    </source>
</evidence>
<dbReference type="SUPFAM" id="SSF101447">
    <property type="entry name" value="Formin homology 2 domain (FH2 domain)"/>
    <property type="match status" value="1"/>
</dbReference>
<feature type="compositionally biased region" description="Acidic residues" evidence="2">
    <location>
        <begin position="195"/>
        <end position="227"/>
    </location>
</feature>
<evidence type="ECO:0000259" key="4">
    <source>
        <dbReference type="PROSITE" id="PS51232"/>
    </source>
</evidence>
<dbReference type="Ensembl" id="ENSSGRT00000001436.1">
    <property type="protein sequence ID" value="ENSSGRP00000001318.1"/>
    <property type="gene ID" value="ENSSGRG00000000450.1"/>
</dbReference>
<evidence type="ECO:0000256" key="2">
    <source>
        <dbReference type="SAM" id="MobiDB-lite"/>
    </source>
</evidence>
<dbReference type="InterPro" id="IPR011989">
    <property type="entry name" value="ARM-like"/>
</dbReference>
<evidence type="ECO:0000313" key="6">
    <source>
        <dbReference type="Ensembl" id="ENSSGRP00000001318.1"/>
    </source>
</evidence>
<evidence type="ECO:0000259" key="5">
    <source>
        <dbReference type="PROSITE" id="PS51444"/>
    </source>
</evidence>
<feature type="region of interest" description="Disordered" evidence="2">
    <location>
        <begin position="192"/>
        <end position="305"/>
    </location>
</feature>
<dbReference type="InterPro" id="IPR014768">
    <property type="entry name" value="GBD/FH3_dom"/>
</dbReference>
<dbReference type="PROSITE" id="PS51232">
    <property type="entry name" value="GBD_FH3"/>
    <property type="match status" value="1"/>
</dbReference>
<feature type="compositionally biased region" description="Acidic residues" evidence="2">
    <location>
        <begin position="449"/>
        <end position="461"/>
    </location>
</feature>
<feature type="compositionally biased region" description="Low complexity" evidence="2">
    <location>
        <begin position="277"/>
        <end position="286"/>
    </location>
</feature>
<dbReference type="AlphaFoldDB" id="A0A672JUC4"/>
<dbReference type="InterPro" id="IPR056771">
    <property type="entry name" value="FH3_FHOD1-3-like"/>
</dbReference>
<dbReference type="InterPro" id="IPR016024">
    <property type="entry name" value="ARM-type_fold"/>
</dbReference>
<keyword evidence="7" id="KW-1185">Reference proteome</keyword>
<feature type="domain" description="GBD/FH3" evidence="4">
    <location>
        <begin position="1"/>
        <end position="292"/>
    </location>
</feature>
<feature type="compositionally biased region" description="Pro residues" evidence="2">
    <location>
        <begin position="507"/>
        <end position="533"/>
    </location>
</feature>
<feature type="compositionally biased region" description="Basic and acidic residues" evidence="2">
    <location>
        <begin position="355"/>
        <end position="377"/>
    </location>
</feature>
<sequence length="1003" mass="113654">SLKQIFQDDKDLVHEFVMAEGLTCLIKVGAEADQNYQNYILRALGQIMLYVDGMNGVIGHTEIIQWLYLLIGSKFRLVVKTSLKLLLVFVEYSESNAPLLIQAINTVDSKRGCKQWSNAMEILAEKDGVDTELLVYVMTLINKTLAALPDQDSFYDMVDVLEEQAMESVCGRYLGRKGTDLDLLEQKITFSTDTNDLEPDVEASLEPEEKDIEPREEQEEEVEEISAEQEVGGAEERAEEEEEGSEREAPDGEAEDSGILSDKERQNEEVNEKDNCSASSISSASSTLEREDRLTAGGADTGPSVCVFAAGQSVRDVNEQRNKILDSKLFMLDMLYSQSKKPSEEDEDEDELAEDKERDAKEKAEDSSQDATPREENDAMNEEDIKVANQSNVRSFAERFGDIVKGLTSPPIETQEPPPPPPPAPKKESDCIWDQLMANPRDLRIGDIDFTDLGDEDDQDVLDSGSLYSSGDLQAPPPPPPPCPFNLPAPPPMFGCPPPPPMFSIRSPPPPPCFSSQAPPPPCFSSQAPPPPQQQTEQAPLFQKRKKTIRLFWSEVRPADWIYRNHKRSQESLWSRLEPVKLDTAKLEHLFESKSKEMPVTKVTDGKRQEIIILDSKRSNSINIGLTVLPPPRTIKTAIMNFDEYALNKEGIEKILTMIPTEEETQKIQEAQLANPDIPLGSAEQFLLTLSSISELSARLQLWAFKLDYEATEKEVAEPLQDLKEGMDQLEKNRTLRFIFSTLLAIGNFLNGSSAKGFDLTYLEKVPEVKDTVHKQSLLHHVCSIVVENFPDSTDLYSEIGAVTRSAKVDFGQLQETLTQMEWRCKASWDHLKVIAKHEMKPALKQKMSDFLKDCAERIIILKTVHRRIMNRFHWFLLFLGQPAYSAREVSVTRFSKLLSEFALEYRTTRERVLQQRQKRADHRERNKTRGKMITDLSTQVRYAHLHTILICATDDAADEIMERIVQSATQSPRERGQPRERRRSRVNRKSRTFSCRVCLFTF</sequence>
<name>A0A672JUC4_SINGR</name>
<dbReference type="GO" id="GO:0055003">
    <property type="term" value="P:cardiac myofibril assembly"/>
    <property type="evidence" value="ECO:0007669"/>
    <property type="project" value="TreeGrafter"/>
</dbReference>
<evidence type="ECO:0000313" key="7">
    <source>
        <dbReference type="Proteomes" id="UP000472262"/>
    </source>
</evidence>
<dbReference type="InterPro" id="IPR042201">
    <property type="entry name" value="FH2_Formin_sf"/>
</dbReference>
<dbReference type="PROSITE" id="PS51231">
    <property type="entry name" value="DAD"/>
    <property type="match status" value="1"/>
</dbReference>
<gene>
    <name evidence="6" type="primary">fhod3a</name>
</gene>
<dbReference type="InterPro" id="IPR014767">
    <property type="entry name" value="DAD_dom"/>
</dbReference>
<feature type="compositionally biased region" description="Pro residues" evidence="2">
    <location>
        <begin position="475"/>
        <end position="486"/>
    </location>
</feature>
<dbReference type="Gene3D" id="1.25.10.10">
    <property type="entry name" value="Leucine-rich Repeat Variant"/>
    <property type="match status" value="1"/>
</dbReference>
<protein>
    <submittedName>
        <fullName evidence="6">FH1/FH2 domain-containing protein 3-like</fullName>
    </submittedName>
</protein>
<feature type="region of interest" description="Disordered" evidence="2">
    <location>
        <begin position="507"/>
        <end position="538"/>
    </location>
</feature>
<dbReference type="GO" id="GO:0045214">
    <property type="term" value="P:sarcomere organization"/>
    <property type="evidence" value="ECO:0007669"/>
    <property type="project" value="TreeGrafter"/>
</dbReference>
<proteinExistence type="predicted"/>